<organism evidence="2 3">
    <name type="scientific">Deinococcus deserti (strain DSM 17065 / CIP 109153 / LMG 22923 / VCD115)</name>
    <dbReference type="NCBI Taxonomy" id="546414"/>
    <lineage>
        <taxon>Bacteria</taxon>
        <taxon>Thermotogati</taxon>
        <taxon>Deinococcota</taxon>
        <taxon>Deinococci</taxon>
        <taxon>Deinococcales</taxon>
        <taxon>Deinococcaceae</taxon>
        <taxon>Deinococcus</taxon>
    </lineage>
</organism>
<keyword evidence="2" id="KW-0614">Plasmid</keyword>
<dbReference type="EMBL" id="CP001117">
    <property type="protein sequence ID" value="ACO48066.1"/>
    <property type="molecule type" value="Genomic_DNA"/>
</dbReference>
<dbReference type="KEGG" id="ddr:Deide_3p01230"/>
<dbReference type="Proteomes" id="UP000002208">
    <property type="component" value="Plasmid 3"/>
</dbReference>
<dbReference type="InterPro" id="IPR001853">
    <property type="entry name" value="DSBA-like_thioredoxin_dom"/>
</dbReference>
<dbReference type="OrthoDB" id="9813770at2"/>
<accession>C1D3I7</accession>
<dbReference type="Gene3D" id="3.40.30.10">
    <property type="entry name" value="Glutaredoxin"/>
    <property type="match status" value="1"/>
</dbReference>
<evidence type="ECO:0000313" key="3">
    <source>
        <dbReference type="Proteomes" id="UP000002208"/>
    </source>
</evidence>
<dbReference type="HOGENOM" id="CLU_097497_1_0_0"/>
<dbReference type="GO" id="GO:0016491">
    <property type="term" value="F:oxidoreductase activity"/>
    <property type="evidence" value="ECO:0007669"/>
    <property type="project" value="InterPro"/>
</dbReference>
<reference evidence="2 3" key="1">
    <citation type="journal article" date="2009" name="PLoS Genet.">
        <title>Alliance of proteomics and genomics to unravel the specificities of Sahara bacterium Deinococcus deserti.</title>
        <authorList>
            <person name="de Groot A."/>
            <person name="Dulermo R."/>
            <person name="Ortet P."/>
            <person name="Blanchard L."/>
            <person name="Guerin P."/>
            <person name="Fernandez B."/>
            <person name="Vacherie B."/>
            <person name="Dossat C."/>
            <person name="Jolivet E."/>
            <person name="Siguier P."/>
            <person name="Chandler M."/>
            <person name="Barakat M."/>
            <person name="Dedieu A."/>
            <person name="Barbe V."/>
            <person name="Heulin T."/>
            <person name="Sommer S."/>
            <person name="Achouak W."/>
            <person name="Armengaud J."/>
        </authorList>
    </citation>
    <scope>NUCLEOTIDE SEQUENCE [LARGE SCALE GENOMIC DNA]</scope>
    <source>
        <strain evidence="3">DSM 17065 / CIP 109153 / LMG 22923 / VCD115</strain>
        <plasmid evidence="3">pDeide3</plasmid>
    </source>
</reference>
<dbReference type="CDD" id="cd03025">
    <property type="entry name" value="DsbA_FrnE_like"/>
    <property type="match status" value="1"/>
</dbReference>
<protein>
    <submittedName>
        <fullName evidence="2">Putative DsbA FrnE like protein</fullName>
    </submittedName>
</protein>
<evidence type="ECO:0000259" key="1">
    <source>
        <dbReference type="Pfam" id="PF01323"/>
    </source>
</evidence>
<sequence length="211" mass="22797">MSDLHLLYVTDAYCGWCWGFAPTLSAFHARHPHLPLRLISGGLFTGEKIAPIAAYPHIPGANDRITHLTGVTFGDAYQARLQEGILVLNSDDAAAGLAALRALAPDRALEAFHAIQHAFYMEGQSLSDPRTYRAVAQTLNLDPDAAEAAFHGPQARTEAAQDYQLARTLGVDSYPTLLAQQDGQRTVLARGAATVEQVETRLQRALNPATP</sequence>
<evidence type="ECO:0000313" key="2">
    <source>
        <dbReference type="EMBL" id="ACO48066.1"/>
    </source>
</evidence>
<feature type="domain" description="DSBA-like thioredoxin" evidence="1">
    <location>
        <begin position="9"/>
        <end position="203"/>
    </location>
</feature>
<dbReference type="RefSeq" id="WP_012694939.1">
    <property type="nucleotide sequence ID" value="NC_012528.1"/>
</dbReference>
<dbReference type="SUPFAM" id="SSF52833">
    <property type="entry name" value="Thioredoxin-like"/>
    <property type="match status" value="1"/>
</dbReference>
<dbReference type="AlphaFoldDB" id="C1D3I7"/>
<proteinExistence type="predicted"/>
<name>C1D3I7_DEIDV</name>
<geneLocation type="plasmid" evidence="3">
    <name>pDeide3</name>
</geneLocation>
<gene>
    <name evidence="2" type="ordered locus">Deide_3p01230</name>
</gene>
<dbReference type="Pfam" id="PF01323">
    <property type="entry name" value="DSBA"/>
    <property type="match status" value="1"/>
</dbReference>
<dbReference type="InterPro" id="IPR036249">
    <property type="entry name" value="Thioredoxin-like_sf"/>
</dbReference>
<keyword evidence="3" id="KW-1185">Reference proteome</keyword>
<dbReference type="Gene3D" id="1.10.472.60">
    <property type="entry name" value="putative protein disulfide isomerase domain"/>
    <property type="match status" value="1"/>
</dbReference>